<protein>
    <recommendedName>
        <fullName evidence="4">PEP-CTERM sorting domain-containing protein</fullName>
    </recommendedName>
</protein>
<evidence type="ECO:0008006" key="4">
    <source>
        <dbReference type="Google" id="ProtNLM"/>
    </source>
</evidence>
<name>A0ABR8IX16_9NOST</name>
<evidence type="ECO:0000256" key="1">
    <source>
        <dbReference type="SAM" id="SignalP"/>
    </source>
</evidence>
<comment type="caution">
    <text evidence="2">The sequence shown here is derived from an EMBL/GenBank/DDBJ whole genome shotgun (WGS) entry which is preliminary data.</text>
</comment>
<feature type="chain" id="PRO_5046814982" description="PEP-CTERM sorting domain-containing protein" evidence="1">
    <location>
        <begin position="38"/>
        <end position="263"/>
    </location>
</feature>
<proteinExistence type="predicted"/>
<organism evidence="2 3">
    <name type="scientific">Anabaena catenula FACHB-362</name>
    <dbReference type="NCBI Taxonomy" id="2692877"/>
    <lineage>
        <taxon>Bacteria</taxon>
        <taxon>Bacillati</taxon>
        <taxon>Cyanobacteriota</taxon>
        <taxon>Cyanophyceae</taxon>
        <taxon>Nostocales</taxon>
        <taxon>Nostocaceae</taxon>
        <taxon>Anabaena</taxon>
    </lineage>
</organism>
<feature type="signal peptide" evidence="1">
    <location>
        <begin position="1"/>
        <end position="37"/>
    </location>
</feature>
<reference evidence="2 3" key="1">
    <citation type="journal article" date="2020" name="ISME J.">
        <title>Comparative genomics reveals insights into cyanobacterial evolution and habitat adaptation.</title>
        <authorList>
            <person name="Chen M.Y."/>
            <person name="Teng W.K."/>
            <person name="Zhao L."/>
            <person name="Hu C.X."/>
            <person name="Zhou Y.K."/>
            <person name="Han B.P."/>
            <person name="Song L.R."/>
            <person name="Shu W.S."/>
        </authorList>
    </citation>
    <scope>NUCLEOTIDE SEQUENCE [LARGE SCALE GENOMIC DNA]</scope>
    <source>
        <strain evidence="2 3">FACHB-362</strain>
    </source>
</reference>
<keyword evidence="3" id="KW-1185">Reference proteome</keyword>
<dbReference type="RefSeq" id="WP_190905179.1">
    <property type="nucleotide sequence ID" value="NZ_JACJTQ010000002.1"/>
</dbReference>
<keyword evidence="1" id="KW-0732">Signal</keyword>
<dbReference type="Proteomes" id="UP000660381">
    <property type="component" value="Unassembled WGS sequence"/>
</dbReference>
<evidence type="ECO:0000313" key="3">
    <source>
        <dbReference type="Proteomes" id="UP000660381"/>
    </source>
</evidence>
<sequence length="263" mass="28287">MKYKIKSAFQKFATTAITLSGVMTAAGITLSAQSAQALTFFSSNFTNYSNVTGSSNNTVNLNQYTPLATQQVTEVRIILNNTTLNGSINVKNTGGGNNRLYNVRQNLNGYNIEPGSNAPASPDPLDSLTPFPTQTGTTVNGAYIGTLSGLNSERTFIFPAIISDTSTYTQFYTTFSDISSFLGAGTVSFNVSPDLQLVSSSNSNITATNTYNTSGTLTVEYYGNITPVPFEFSPGLSIPIFGGVFYGMSRWKRNRHLKSVKLP</sequence>
<gene>
    <name evidence="2" type="ORF">H6G68_02360</name>
</gene>
<evidence type="ECO:0000313" key="2">
    <source>
        <dbReference type="EMBL" id="MBD2690606.1"/>
    </source>
</evidence>
<accession>A0ABR8IX16</accession>
<dbReference type="EMBL" id="JACJTQ010000002">
    <property type="protein sequence ID" value="MBD2690606.1"/>
    <property type="molecule type" value="Genomic_DNA"/>
</dbReference>